<dbReference type="AlphaFoldDB" id="A0A4Y9QU36"/>
<dbReference type="OrthoDB" id="9808735at2"/>
<dbReference type="SUPFAM" id="SSF52540">
    <property type="entry name" value="P-loop containing nucleoside triphosphate hydrolases"/>
    <property type="match status" value="1"/>
</dbReference>
<dbReference type="GO" id="GO:0002098">
    <property type="term" value="P:tRNA wobble uridine modification"/>
    <property type="evidence" value="ECO:0007669"/>
    <property type="project" value="InterPro"/>
</dbReference>
<sequence length="326" mass="37665">MNQKKYQHTIFGGWDNFHCLDIRSRESQLQIKIPKCQTLVLYSANELKKLRKQGFASEVGKEIMKRIQSHQSDFSSTKPILLFDEGKSLMAQAIWQHYLPFKEIYIYRNGIDGLLQEAEEVFKSKLNFITLYGKTGVGKSAMLELLRSKNHQVLHLEEIANHRGSTFGNLKKQTQPSQESFILQLAECLSDFDPQKPIFVESEKYSLGKNMIPYRLLDQISKGKRVQLQLSEDSRIQRLISDYAGINDKEIESGIEKLKFRIGPEKAEALKSELIKRNYAFVMRGLMSYFDQSDSYNQATTPSFDLILDFENPELAVLELLEKYGK</sequence>
<dbReference type="Pfam" id="PF26341">
    <property type="entry name" value="AAA_SelU"/>
    <property type="match status" value="1"/>
</dbReference>
<dbReference type="InterPro" id="IPR017582">
    <property type="entry name" value="SelU"/>
</dbReference>
<gene>
    <name evidence="2" type="ORF">E4S40_12095</name>
</gene>
<feature type="domain" description="tRNA 2-selenouridine synthase AAA" evidence="1">
    <location>
        <begin position="127"/>
        <end position="251"/>
    </location>
</feature>
<name>A0A4Y9QU36_9BACT</name>
<evidence type="ECO:0000259" key="1">
    <source>
        <dbReference type="Pfam" id="PF26341"/>
    </source>
</evidence>
<dbReference type="InterPro" id="IPR058840">
    <property type="entry name" value="AAA_SelU"/>
</dbReference>
<proteinExistence type="predicted"/>
<dbReference type="PANTHER" id="PTHR30401">
    <property type="entry name" value="TRNA 2-SELENOURIDINE SYNTHASE"/>
    <property type="match status" value="1"/>
</dbReference>
<dbReference type="RefSeq" id="WP_135074375.1">
    <property type="nucleotide sequence ID" value="NZ_SPSB01000003.1"/>
</dbReference>
<organism evidence="2 3">
    <name type="scientific">Algoriphagus kandeliae</name>
    <dbReference type="NCBI Taxonomy" id="2562278"/>
    <lineage>
        <taxon>Bacteria</taxon>
        <taxon>Pseudomonadati</taxon>
        <taxon>Bacteroidota</taxon>
        <taxon>Cytophagia</taxon>
        <taxon>Cytophagales</taxon>
        <taxon>Cyclobacteriaceae</taxon>
        <taxon>Algoriphagus</taxon>
    </lineage>
</organism>
<dbReference type="Proteomes" id="UP000297647">
    <property type="component" value="Unassembled WGS sequence"/>
</dbReference>
<accession>A0A4Y9QU36</accession>
<dbReference type="EMBL" id="SPSB01000003">
    <property type="protein sequence ID" value="TFV94743.1"/>
    <property type="molecule type" value="Genomic_DNA"/>
</dbReference>
<reference evidence="2 3" key="1">
    <citation type="submission" date="2019-03" db="EMBL/GenBank/DDBJ databases">
        <title>Algoriphagus sp. nov, a new strain isolated from root system soil of mangrove plant Kandelia.</title>
        <authorList>
            <person name="Yin Q."/>
            <person name="Wang K."/>
            <person name="Song Z."/>
        </authorList>
    </citation>
    <scope>NUCLEOTIDE SEQUENCE [LARGE SCALE GENOMIC DNA]</scope>
    <source>
        <strain evidence="2 3">XY-J91</strain>
    </source>
</reference>
<evidence type="ECO:0000313" key="2">
    <source>
        <dbReference type="EMBL" id="TFV94743.1"/>
    </source>
</evidence>
<protein>
    <recommendedName>
        <fullName evidence="1">tRNA 2-selenouridine synthase AAA domain-containing protein</fullName>
    </recommendedName>
</protein>
<keyword evidence="3" id="KW-1185">Reference proteome</keyword>
<evidence type="ECO:0000313" key="3">
    <source>
        <dbReference type="Proteomes" id="UP000297647"/>
    </source>
</evidence>
<dbReference type="PANTHER" id="PTHR30401:SF0">
    <property type="entry name" value="TRNA 2-SELENOURIDINE SYNTHASE"/>
    <property type="match status" value="1"/>
</dbReference>
<dbReference type="GO" id="GO:0043828">
    <property type="term" value="F:tRNA 2-selenouridine synthase activity"/>
    <property type="evidence" value="ECO:0007669"/>
    <property type="project" value="InterPro"/>
</dbReference>
<dbReference type="InterPro" id="IPR027417">
    <property type="entry name" value="P-loop_NTPase"/>
</dbReference>
<comment type="caution">
    <text evidence="2">The sequence shown here is derived from an EMBL/GenBank/DDBJ whole genome shotgun (WGS) entry which is preliminary data.</text>
</comment>